<keyword evidence="2" id="KW-0732">Signal</keyword>
<feature type="signal peptide" evidence="2">
    <location>
        <begin position="1"/>
        <end position="32"/>
    </location>
</feature>
<feature type="compositionally biased region" description="Pro residues" evidence="1">
    <location>
        <begin position="109"/>
        <end position="119"/>
    </location>
</feature>
<gene>
    <name evidence="3" type="ORF">ABIC75_001023</name>
</gene>
<evidence type="ECO:0008006" key="5">
    <source>
        <dbReference type="Google" id="ProtNLM"/>
    </source>
</evidence>
<feature type="region of interest" description="Disordered" evidence="1">
    <location>
        <begin position="86"/>
        <end position="119"/>
    </location>
</feature>
<evidence type="ECO:0000256" key="2">
    <source>
        <dbReference type="SAM" id="SignalP"/>
    </source>
</evidence>
<reference evidence="3 4" key="1">
    <citation type="submission" date="2024-06" db="EMBL/GenBank/DDBJ databases">
        <title>Sorghum-associated microbial communities from plants grown in Nebraska, USA.</title>
        <authorList>
            <person name="Schachtman D."/>
        </authorList>
    </citation>
    <scope>NUCLEOTIDE SEQUENCE [LARGE SCALE GENOMIC DNA]</scope>
    <source>
        <strain evidence="3 4">1073</strain>
    </source>
</reference>
<keyword evidence="4" id="KW-1185">Reference proteome</keyword>
<evidence type="ECO:0000313" key="3">
    <source>
        <dbReference type="EMBL" id="MET3651321.1"/>
    </source>
</evidence>
<accession>A0ABV2JR65</accession>
<dbReference type="Proteomes" id="UP001549184">
    <property type="component" value="Unassembled WGS sequence"/>
</dbReference>
<proteinExistence type="predicted"/>
<name>A0ABV2JR65_9GAMM</name>
<dbReference type="RefSeq" id="WP_354012761.1">
    <property type="nucleotide sequence ID" value="NZ_JBEPMU010000001.1"/>
</dbReference>
<organism evidence="3 4">
    <name type="scientific">Dyella japonica</name>
    <dbReference type="NCBI Taxonomy" id="231455"/>
    <lineage>
        <taxon>Bacteria</taxon>
        <taxon>Pseudomonadati</taxon>
        <taxon>Pseudomonadota</taxon>
        <taxon>Gammaproteobacteria</taxon>
        <taxon>Lysobacterales</taxon>
        <taxon>Rhodanobacteraceae</taxon>
        <taxon>Dyella</taxon>
    </lineage>
</organism>
<protein>
    <recommendedName>
        <fullName evidence="5">DUF2946 domain-containing protein</fullName>
    </recommendedName>
</protein>
<dbReference type="EMBL" id="JBEPMU010000001">
    <property type="protein sequence ID" value="MET3651321.1"/>
    <property type="molecule type" value="Genomic_DNA"/>
</dbReference>
<comment type="caution">
    <text evidence="3">The sequence shown here is derived from an EMBL/GenBank/DDBJ whole genome shotgun (WGS) entry which is preliminary data.</text>
</comment>
<evidence type="ECO:0000313" key="4">
    <source>
        <dbReference type="Proteomes" id="UP001549184"/>
    </source>
</evidence>
<sequence>MTRHLFRHLRRCRTLLVLALCAWLALSSMAWAMPQRDDCCPQATAAMGVMGMQHASPDHMATHTSNIMSDGCCAHAPASVPESMVPHVLHVQADSSPRQSHGEAAPQPVYDPPLRPPVA</sequence>
<evidence type="ECO:0000256" key="1">
    <source>
        <dbReference type="SAM" id="MobiDB-lite"/>
    </source>
</evidence>
<feature type="chain" id="PRO_5046986646" description="DUF2946 domain-containing protein" evidence="2">
    <location>
        <begin position="33"/>
        <end position="119"/>
    </location>
</feature>